<dbReference type="Proteomes" id="UP001054945">
    <property type="component" value="Unassembled WGS sequence"/>
</dbReference>
<reference evidence="1 2" key="1">
    <citation type="submission" date="2021-06" db="EMBL/GenBank/DDBJ databases">
        <title>Caerostris extrusa draft genome.</title>
        <authorList>
            <person name="Kono N."/>
            <person name="Arakawa K."/>
        </authorList>
    </citation>
    <scope>NUCLEOTIDE SEQUENCE [LARGE SCALE GENOMIC DNA]</scope>
</reference>
<sequence>MKKPTHRDKKLDSQWETPAVIFCHFFPKLIKSGYLGRRERMERGIMIVPKGVGTEVLGVIVTSHPEYEIVISMIERGMRRNGRAKVLFELSIT</sequence>
<comment type="caution">
    <text evidence="1">The sequence shown here is derived from an EMBL/GenBank/DDBJ whole genome shotgun (WGS) entry which is preliminary data.</text>
</comment>
<name>A0AAV4SKQ6_CAEEX</name>
<gene>
    <name evidence="1" type="ORF">CEXT_61121</name>
</gene>
<evidence type="ECO:0000313" key="1">
    <source>
        <dbReference type="EMBL" id="GIY33050.1"/>
    </source>
</evidence>
<dbReference type="EMBL" id="BPLR01009586">
    <property type="protein sequence ID" value="GIY33050.1"/>
    <property type="molecule type" value="Genomic_DNA"/>
</dbReference>
<evidence type="ECO:0000313" key="2">
    <source>
        <dbReference type="Proteomes" id="UP001054945"/>
    </source>
</evidence>
<proteinExistence type="predicted"/>
<keyword evidence="2" id="KW-1185">Reference proteome</keyword>
<organism evidence="1 2">
    <name type="scientific">Caerostris extrusa</name>
    <name type="common">Bark spider</name>
    <name type="synonym">Caerostris bankana</name>
    <dbReference type="NCBI Taxonomy" id="172846"/>
    <lineage>
        <taxon>Eukaryota</taxon>
        <taxon>Metazoa</taxon>
        <taxon>Ecdysozoa</taxon>
        <taxon>Arthropoda</taxon>
        <taxon>Chelicerata</taxon>
        <taxon>Arachnida</taxon>
        <taxon>Araneae</taxon>
        <taxon>Araneomorphae</taxon>
        <taxon>Entelegynae</taxon>
        <taxon>Araneoidea</taxon>
        <taxon>Araneidae</taxon>
        <taxon>Caerostris</taxon>
    </lineage>
</organism>
<accession>A0AAV4SKQ6</accession>
<dbReference type="AlphaFoldDB" id="A0AAV4SKQ6"/>
<protein>
    <submittedName>
        <fullName evidence="1">Uncharacterized protein</fullName>
    </submittedName>
</protein>